<dbReference type="AlphaFoldDB" id="A0A5N4CVI3"/>
<dbReference type="Proteomes" id="UP000299084">
    <property type="component" value="Unassembled WGS sequence"/>
</dbReference>
<feature type="coiled-coil region" evidence="1">
    <location>
        <begin position="25"/>
        <end position="52"/>
    </location>
</feature>
<comment type="caution">
    <text evidence="2">The sequence shown here is derived from an EMBL/GenBank/DDBJ whole genome shotgun (WGS) entry which is preliminary data.</text>
</comment>
<protein>
    <submittedName>
        <fullName evidence="2">Centrosomal protein of 162 kDa</fullName>
    </submittedName>
</protein>
<evidence type="ECO:0000313" key="3">
    <source>
        <dbReference type="Proteomes" id="UP000299084"/>
    </source>
</evidence>
<dbReference type="EMBL" id="JWIN03000019">
    <property type="protein sequence ID" value="KAB1262861.1"/>
    <property type="molecule type" value="Genomic_DNA"/>
</dbReference>
<gene>
    <name evidence="2" type="ORF">Cadr_000021479</name>
</gene>
<name>A0A5N4CVI3_CAMDR</name>
<organism evidence="2 3">
    <name type="scientific">Camelus dromedarius</name>
    <name type="common">Dromedary</name>
    <name type="synonym">Arabian camel</name>
    <dbReference type="NCBI Taxonomy" id="9838"/>
    <lineage>
        <taxon>Eukaryota</taxon>
        <taxon>Metazoa</taxon>
        <taxon>Chordata</taxon>
        <taxon>Craniata</taxon>
        <taxon>Vertebrata</taxon>
        <taxon>Euteleostomi</taxon>
        <taxon>Mammalia</taxon>
        <taxon>Eutheria</taxon>
        <taxon>Laurasiatheria</taxon>
        <taxon>Artiodactyla</taxon>
        <taxon>Tylopoda</taxon>
        <taxon>Camelidae</taxon>
        <taxon>Camelus</taxon>
    </lineage>
</organism>
<accession>A0A5N4CVI3</accession>
<evidence type="ECO:0000256" key="1">
    <source>
        <dbReference type="SAM" id="Coils"/>
    </source>
</evidence>
<proteinExistence type="predicted"/>
<keyword evidence="3" id="KW-1185">Reference proteome</keyword>
<keyword evidence="1" id="KW-0175">Coiled coil</keyword>
<sequence length="110" mass="12222">MGNKALSAVLEQHGRLVGRNIKKEKTGLLEDLKRLKQDKQALDADLGKVKRERPSQRAAAITARLKKLKDYFEFMALCAQQFAVLPARPGSSRAWSPFLSLGLKCNLSSV</sequence>
<reference evidence="2 3" key="1">
    <citation type="journal article" date="2019" name="Mol. Ecol. Resour.">
        <title>Improving Illumina assemblies with Hi-C and long reads: an example with the North African dromedary.</title>
        <authorList>
            <person name="Elbers J.P."/>
            <person name="Rogers M.F."/>
            <person name="Perelman P.L."/>
            <person name="Proskuryakova A.A."/>
            <person name="Serdyukova N.A."/>
            <person name="Johnson W.E."/>
            <person name="Horin P."/>
            <person name="Corander J."/>
            <person name="Murphy D."/>
            <person name="Burger P.A."/>
        </authorList>
    </citation>
    <scope>NUCLEOTIDE SEQUENCE [LARGE SCALE GENOMIC DNA]</scope>
    <source>
        <strain evidence="2">Drom800</strain>
        <tissue evidence="2">Blood</tissue>
    </source>
</reference>
<evidence type="ECO:0000313" key="2">
    <source>
        <dbReference type="EMBL" id="KAB1262861.1"/>
    </source>
</evidence>